<dbReference type="PANTHER" id="PTHR43304">
    <property type="entry name" value="PHYTOCHROME-LIKE PROTEIN CPH1"/>
    <property type="match status" value="1"/>
</dbReference>
<dbReference type="SUPFAM" id="SSF55785">
    <property type="entry name" value="PYP-like sensor domain (PAS domain)"/>
    <property type="match status" value="1"/>
</dbReference>
<dbReference type="Gene3D" id="3.30.450.20">
    <property type="entry name" value="PAS domain"/>
    <property type="match status" value="1"/>
</dbReference>
<comment type="catalytic activity">
    <reaction evidence="1">
        <text>ATP + protein L-histidine = ADP + protein N-phospho-L-histidine.</text>
        <dbReference type="EC" id="2.7.13.3"/>
    </reaction>
</comment>
<evidence type="ECO:0000313" key="8">
    <source>
        <dbReference type="Proteomes" id="UP000831484"/>
    </source>
</evidence>
<dbReference type="Proteomes" id="UP000831484">
    <property type="component" value="Plasmid pdjl-6-5"/>
</dbReference>
<sequence>MSTADEGTLGPIAKAGAPHRVGGFLYHRRGDRWEWSDTVARMHGYDPATITPTTELLLSHKHPDDRAHVAHTLHTIRTTGGAFSSRHRIIDTHGHTRSVVVVGDRVLDEHGEVIGSSGFYIDITDTIDTTVTEAVDDAVADLTASRGAIELAKGMLMLIYRIPADRAFDVLVWHSQQTNVKLRDIAEGLLTRVAADLDVPTAVRTHFDHLLLHTT</sequence>
<evidence type="ECO:0000259" key="6">
    <source>
        <dbReference type="PROSITE" id="PS50921"/>
    </source>
</evidence>
<dbReference type="Pfam" id="PF03861">
    <property type="entry name" value="ANTAR"/>
    <property type="match status" value="1"/>
</dbReference>
<evidence type="ECO:0000256" key="3">
    <source>
        <dbReference type="ARBA" id="ARBA00022553"/>
    </source>
</evidence>
<proteinExistence type="predicted"/>
<dbReference type="InterPro" id="IPR005561">
    <property type="entry name" value="ANTAR"/>
</dbReference>
<keyword evidence="3" id="KW-0597">Phosphoprotein</keyword>
<evidence type="ECO:0000256" key="2">
    <source>
        <dbReference type="ARBA" id="ARBA00012438"/>
    </source>
</evidence>
<evidence type="ECO:0000256" key="4">
    <source>
        <dbReference type="ARBA" id="ARBA00022679"/>
    </source>
</evidence>
<dbReference type="InterPro" id="IPR036388">
    <property type="entry name" value="WH-like_DNA-bd_sf"/>
</dbReference>
<keyword evidence="5" id="KW-0418">Kinase</keyword>
<keyword evidence="7" id="KW-0614">Plasmid</keyword>
<protein>
    <recommendedName>
        <fullName evidence="2">histidine kinase</fullName>
        <ecNumber evidence="2">2.7.13.3</ecNumber>
    </recommendedName>
</protein>
<dbReference type="Pfam" id="PF08447">
    <property type="entry name" value="PAS_3"/>
    <property type="match status" value="1"/>
</dbReference>
<dbReference type="AlphaFoldDB" id="A0AB38RNU2"/>
<organism evidence="7 8">
    <name type="scientific">Rhodococcus qingshengii JCM 15477</name>
    <dbReference type="NCBI Taxonomy" id="1303681"/>
    <lineage>
        <taxon>Bacteria</taxon>
        <taxon>Bacillati</taxon>
        <taxon>Actinomycetota</taxon>
        <taxon>Actinomycetes</taxon>
        <taxon>Mycobacteriales</taxon>
        <taxon>Nocardiaceae</taxon>
        <taxon>Rhodococcus</taxon>
        <taxon>Rhodococcus erythropolis group</taxon>
    </lineage>
</organism>
<feature type="domain" description="ANTAR" evidence="6">
    <location>
        <begin position="129"/>
        <end position="190"/>
    </location>
</feature>
<dbReference type="NCBIfam" id="TIGR00229">
    <property type="entry name" value="sensory_box"/>
    <property type="match status" value="1"/>
</dbReference>
<dbReference type="PROSITE" id="PS50921">
    <property type="entry name" value="ANTAR"/>
    <property type="match status" value="1"/>
</dbReference>
<dbReference type="RefSeq" id="WP_076949366.1">
    <property type="nucleotide sequence ID" value="NZ_CP096568.1"/>
</dbReference>
<dbReference type="InterPro" id="IPR052162">
    <property type="entry name" value="Sensor_kinase/Photoreceptor"/>
</dbReference>
<gene>
    <name evidence="7" type="ORF">M0639_33610</name>
</gene>
<keyword evidence="8" id="KW-1185">Reference proteome</keyword>
<dbReference type="EC" id="2.7.13.3" evidence="2"/>
<accession>A0AB38RNU2</accession>
<evidence type="ECO:0000313" key="7">
    <source>
        <dbReference type="EMBL" id="UPU47018.1"/>
    </source>
</evidence>
<name>A0AB38RNU2_RHOSG</name>
<dbReference type="Gene3D" id="1.10.10.10">
    <property type="entry name" value="Winged helix-like DNA-binding domain superfamily/Winged helix DNA-binding domain"/>
    <property type="match status" value="1"/>
</dbReference>
<dbReference type="GO" id="GO:0003723">
    <property type="term" value="F:RNA binding"/>
    <property type="evidence" value="ECO:0007669"/>
    <property type="project" value="InterPro"/>
</dbReference>
<keyword evidence="4" id="KW-0808">Transferase</keyword>
<geneLocation type="plasmid" evidence="7 8">
    <name>pdjl-6-5</name>
</geneLocation>
<dbReference type="SMART" id="SM01012">
    <property type="entry name" value="ANTAR"/>
    <property type="match status" value="1"/>
</dbReference>
<dbReference type="PANTHER" id="PTHR43304:SF1">
    <property type="entry name" value="PAC DOMAIN-CONTAINING PROTEIN"/>
    <property type="match status" value="1"/>
</dbReference>
<dbReference type="EMBL" id="CP096568">
    <property type="protein sequence ID" value="UPU47018.1"/>
    <property type="molecule type" value="Genomic_DNA"/>
</dbReference>
<dbReference type="InterPro" id="IPR035965">
    <property type="entry name" value="PAS-like_dom_sf"/>
</dbReference>
<dbReference type="InterPro" id="IPR013655">
    <property type="entry name" value="PAS_fold_3"/>
</dbReference>
<evidence type="ECO:0000256" key="5">
    <source>
        <dbReference type="ARBA" id="ARBA00022777"/>
    </source>
</evidence>
<reference evidence="8" key="1">
    <citation type="journal article" date="2022" name="Environ. Microbiol.">
        <title>Functional analysis, diversity, and distribution of carbendazim hydrolases MheI and CbmA, responsible for the initial step in carbendazim degradation.</title>
        <authorList>
            <person name="Zhang M."/>
            <person name="Bai X."/>
            <person name="Li Q."/>
            <person name="Zhang L."/>
            <person name="Zhu Q."/>
            <person name="Gao S."/>
            <person name="Ke Z."/>
            <person name="Jiang M."/>
            <person name="Hu J."/>
            <person name="Qiu J."/>
            <person name="Hong Q."/>
        </authorList>
    </citation>
    <scope>NUCLEOTIDE SEQUENCE [LARGE SCALE GENOMIC DNA]</scope>
    <source>
        <strain evidence="8">djl-6</strain>
    </source>
</reference>
<evidence type="ECO:0000256" key="1">
    <source>
        <dbReference type="ARBA" id="ARBA00000085"/>
    </source>
</evidence>
<dbReference type="GO" id="GO:0004673">
    <property type="term" value="F:protein histidine kinase activity"/>
    <property type="evidence" value="ECO:0007669"/>
    <property type="project" value="UniProtKB-EC"/>
</dbReference>
<dbReference type="InterPro" id="IPR000014">
    <property type="entry name" value="PAS"/>
</dbReference>